<comment type="caution">
    <text evidence="1">The sequence shown here is derived from an EMBL/GenBank/DDBJ whole genome shotgun (WGS) entry which is preliminary data.</text>
</comment>
<evidence type="ECO:0000313" key="1">
    <source>
        <dbReference type="EMBL" id="GMS80638.1"/>
    </source>
</evidence>
<gene>
    <name evidence="1" type="ORF">PENTCL1PPCAC_2813</name>
</gene>
<feature type="non-terminal residue" evidence="1">
    <location>
        <position position="130"/>
    </location>
</feature>
<dbReference type="AlphaFoldDB" id="A0AAV5SJ21"/>
<reference evidence="1" key="1">
    <citation type="submission" date="2023-10" db="EMBL/GenBank/DDBJ databases">
        <title>Genome assembly of Pristionchus species.</title>
        <authorList>
            <person name="Yoshida K."/>
            <person name="Sommer R.J."/>
        </authorList>
    </citation>
    <scope>NUCLEOTIDE SEQUENCE</scope>
    <source>
        <strain evidence="1">RS0144</strain>
    </source>
</reference>
<organism evidence="1 2">
    <name type="scientific">Pristionchus entomophagus</name>
    <dbReference type="NCBI Taxonomy" id="358040"/>
    <lineage>
        <taxon>Eukaryota</taxon>
        <taxon>Metazoa</taxon>
        <taxon>Ecdysozoa</taxon>
        <taxon>Nematoda</taxon>
        <taxon>Chromadorea</taxon>
        <taxon>Rhabditida</taxon>
        <taxon>Rhabditina</taxon>
        <taxon>Diplogasteromorpha</taxon>
        <taxon>Diplogasteroidea</taxon>
        <taxon>Neodiplogasteridae</taxon>
        <taxon>Pristionchus</taxon>
    </lineage>
</organism>
<feature type="non-terminal residue" evidence="1">
    <location>
        <position position="1"/>
    </location>
</feature>
<dbReference type="EMBL" id="BTSX01000001">
    <property type="protein sequence ID" value="GMS80638.1"/>
    <property type="molecule type" value="Genomic_DNA"/>
</dbReference>
<keyword evidence="2" id="KW-1185">Reference proteome</keyword>
<dbReference type="Proteomes" id="UP001432027">
    <property type="component" value="Unassembled WGS sequence"/>
</dbReference>
<name>A0AAV5SJ21_9BILA</name>
<proteinExistence type="predicted"/>
<sequence length="130" mass="14475">SICLDSLVLSFNLFPNPIHKMPPTSSSINTPILSFIPSPIKKGTKKKTIDPSLAHLNIRPAPPKQPAQKSDASVDIVDTTVHTKEMMCMKILRDGATVGETQIDLKISERRINHRLHYHEFIAVDCYSGE</sequence>
<evidence type="ECO:0000313" key="2">
    <source>
        <dbReference type="Proteomes" id="UP001432027"/>
    </source>
</evidence>
<protein>
    <submittedName>
        <fullName evidence="1">Uncharacterized protein</fullName>
    </submittedName>
</protein>
<accession>A0AAV5SJ21</accession>